<proteinExistence type="predicted"/>
<reference evidence="1 2" key="2">
    <citation type="submission" date="2018-06" db="EMBL/GenBank/DDBJ databases">
        <title>Metagenomic assembly of (sub)arctic Cyanobacteria and their associated microbiome from non-axenic cultures.</title>
        <authorList>
            <person name="Baurain D."/>
        </authorList>
    </citation>
    <scope>NUCLEOTIDE SEQUENCE [LARGE SCALE GENOMIC DNA]</scope>
    <source>
        <strain evidence="1">ULC129bin1</strain>
    </source>
</reference>
<protein>
    <submittedName>
        <fullName evidence="1">Uncharacterized protein</fullName>
    </submittedName>
</protein>
<dbReference type="AlphaFoldDB" id="A0A2W4URI3"/>
<dbReference type="EMBL" id="QBMC01000007">
    <property type="protein sequence ID" value="PZO22724.1"/>
    <property type="molecule type" value="Genomic_DNA"/>
</dbReference>
<reference evidence="2" key="1">
    <citation type="submission" date="2018-04" db="EMBL/GenBank/DDBJ databases">
        <authorList>
            <person name="Cornet L."/>
        </authorList>
    </citation>
    <scope>NUCLEOTIDE SEQUENCE [LARGE SCALE GENOMIC DNA]</scope>
</reference>
<evidence type="ECO:0000313" key="1">
    <source>
        <dbReference type="EMBL" id="PZO22724.1"/>
    </source>
</evidence>
<sequence length="198" mass="21523">MLMTVQSRSKRFLLFALILLGGLAATAKLPVIAQTQPGSLRLVDMVRFYSGLPHQARSLQLLQQQIDNRDPQLLQADSIAANVWRNSTTLVGHTDIFNQISAKNRTGPDPLTLATNAANVRVGGPVDIEVLPSPGVESPSQVMVTITQGGILDDSVAGVRNRFDIQQQNGQWTIQRAGRQVRCQAGRGHQDFSAEICS</sequence>
<evidence type="ECO:0000313" key="2">
    <source>
        <dbReference type="Proteomes" id="UP000249354"/>
    </source>
</evidence>
<organism evidence="1 2">
    <name type="scientific">Leptolyngbya foveolarum</name>
    <dbReference type="NCBI Taxonomy" id="47253"/>
    <lineage>
        <taxon>Bacteria</taxon>
        <taxon>Bacillati</taxon>
        <taxon>Cyanobacteriota</taxon>
        <taxon>Cyanophyceae</taxon>
        <taxon>Leptolyngbyales</taxon>
        <taxon>Leptolyngbyaceae</taxon>
        <taxon>Leptolyngbya group</taxon>
        <taxon>Leptolyngbya</taxon>
    </lineage>
</organism>
<accession>A0A2W4URI3</accession>
<gene>
    <name evidence="1" type="ORF">DCF25_02080</name>
</gene>
<name>A0A2W4URI3_9CYAN</name>
<dbReference type="Proteomes" id="UP000249354">
    <property type="component" value="Unassembled WGS sequence"/>
</dbReference>
<comment type="caution">
    <text evidence="1">The sequence shown here is derived from an EMBL/GenBank/DDBJ whole genome shotgun (WGS) entry which is preliminary data.</text>
</comment>